<accession>A0A0S1SSC4</accession>
<evidence type="ECO:0000313" key="1">
    <source>
        <dbReference type="EMBL" id="ALM13336.1"/>
    </source>
</evidence>
<dbReference type="NCBIfam" id="TIGR00278">
    <property type="entry name" value="membrane protein insertion efficiency factor YidD"/>
    <property type="match status" value="1"/>
</dbReference>
<dbReference type="EMBL" id="CP013065">
    <property type="protein sequence ID" value="ALM13336.1"/>
    <property type="molecule type" value="Genomic_DNA"/>
</dbReference>
<dbReference type="AlphaFoldDB" id="A0A0S1SIA9"/>
<evidence type="ECO:0000313" key="2">
    <source>
        <dbReference type="Proteomes" id="UP000069135"/>
    </source>
</evidence>
<evidence type="ECO:0008006" key="3">
    <source>
        <dbReference type="Google" id="ProtNLM"/>
    </source>
</evidence>
<dbReference type="Proteomes" id="UP000069135">
    <property type="component" value="Chromosome"/>
</dbReference>
<reference evidence="1 2" key="2">
    <citation type="journal article" date="2016" name="PeerJ">
        <title>Analysis of five complete genome sequences for members of the class Peribacteria in the recently recognized Peregrinibacteria bacterial phylum.</title>
        <authorList>
            <person name="Anantharaman K."/>
            <person name="Brown C.T."/>
            <person name="Burstein D."/>
            <person name="Castelle C.J."/>
            <person name="Probst A.J."/>
            <person name="Thomas B.C."/>
            <person name="Williams K.H."/>
            <person name="Banfield J.F."/>
        </authorList>
    </citation>
    <scope>NUCLEOTIDE SEQUENCE [LARGE SCALE GENOMIC DNA]</scope>
    <source>
        <strain evidence="1">RIFOXYD1_FULL_PER-ii_59_16</strain>
    </source>
</reference>
<accession>A0A0S1SWG8</accession>
<dbReference type="KEGG" id="prf:PeribacterA2_0661"/>
<dbReference type="STRING" id="1735162.PeribacterB2_0661"/>
<accession>A0A0S1SI95</accession>
<dbReference type="Pfam" id="PF01809">
    <property type="entry name" value="YidD"/>
    <property type="match status" value="1"/>
</dbReference>
<accession>A0A0S1SIA9</accession>
<organism evidence="1 2">
    <name type="scientific">Candidatus Peribacter riflensis</name>
    <dbReference type="NCBI Taxonomy" id="1735162"/>
    <lineage>
        <taxon>Bacteria</taxon>
        <taxon>Candidatus Peregrinibacteriota</taxon>
        <taxon>Candidatus Peribacteria</taxon>
        <taxon>Candidatus Peribacterales</taxon>
        <taxon>Candidatus Peribacteraceae</taxon>
        <taxon>Candidatus Peribacter</taxon>
    </lineage>
</organism>
<name>A0A0S1SIA9_9BACT</name>
<proteinExistence type="predicted"/>
<dbReference type="PANTHER" id="PTHR33383:SF1">
    <property type="entry name" value="MEMBRANE PROTEIN INSERTION EFFICIENCY FACTOR-RELATED"/>
    <property type="match status" value="1"/>
</dbReference>
<dbReference type="InterPro" id="IPR002696">
    <property type="entry name" value="Membr_insert_effic_factor_YidD"/>
</dbReference>
<accession>A0A0S1SMI2</accession>
<dbReference type="SMART" id="SM01234">
    <property type="entry name" value="Haemolytic"/>
    <property type="match status" value="1"/>
</dbReference>
<gene>
    <name evidence="1" type="ORF">PeribacterD1_0661</name>
</gene>
<dbReference type="PANTHER" id="PTHR33383">
    <property type="entry name" value="MEMBRANE PROTEIN INSERTION EFFICIENCY FACTOR-RELATED"/>
    <property type="match status" value="1"/>
</dbReference>
<reference evidence="2" key="1">
    <citation type="submission" date="2015-10" db="EMBL/GenBank/DDBJ databases">
        <title>Analysis of five complete genome sequences for members of the class Peribacteria in the recently recognized Peregrinibacteria bacterial phylum.</title>
        <authorList>
            <person name="Anantharaman K."/>
            <person name="Brown C.T."/>
            <person name="Burstein D."/>
            <person name="Castelle C.J."/>
            <person name="Probst A.J."/>
            <person name="Thomas B.C."/>
            <person name="Williams K.H."/>
            <person name="Banfield J.F."/>
        </authorList>
    </citation>
    <scope>NUCLEOTIDE SEQUENCE [LARGE SCALE GENOMIC DNA]</scope>
</reference>
<protein>
    <recommendedName>
        <fullName evidence="3">Membrane protein insertion efficiency factor</fullName>
    </recommendedName>
</protein>
<sequence length="104" mass="11984">MRNPLSLLWLFTLSVAEGLPRKTMVALITLYQQTLSPDHGPLRHLYRYGYCRHEPTCSEYGKRVIAERGAVIGCLLTAKRLLTCHPWRKPSSERIMRASHGNRH</sequence>